<dbReference type="Proteomes" id="UP001623041">
    <property type="component" value="Unassembled WGS sequence"/>
</dbReference>
<protein>
    <submittedName>
        <fullName evidence="2">ROK family protein</fullName>
    </submittedName>
</protein>
<organism evidence="2 3">
    <name type="scientific">Bacillus salipaludis</name>
    <dbReference type="NCBI Taxonomy" id="2547811"/>
    <lineage>
        <taxon>Bacteria</taxon>
        <taxon>Bacillati</taxon>
        <taxon>Bacillota</taxon>
        <taxon>Bacilli</taxon>
        <taxon>Bacillales</taxon>
        <taxon>Bacillaceae</taxon>
        <taxon>Bacillus</taxon>
    </lineage>
</organism>
<dbReference type="SUPFAM" id="SSF53067">
    <property type="entry name" value="Actin-like ATPase domain"/>
    <property type="match status" value="1"/>
</dbReference>
<keyword evidence="3" id="KW-1185">Reference proteome</keyword>
<reference evidence="2 3" key="1">
    <citation type="submission" date="2024-11" db="EMBL/GenBank/DDBJ databases">
        <authorList>
            <person name="Lucas J.A."/>
        </authorList>
    </citation>
    <scope>NUCLEOTIDE SEQUENCE [LARGE SCALE GENOMIC DNA]</scope>
    <source>
        <strain evidence="2 3">Z 5.4</strain>
    </source>
</reference>
<dbReference type="Pfam" id="PF00480">
    <property type="entry name" value="ROK"/>
    <property type="match status" value="1"/>
</dbReference>
<sequence>MANERKTINIAGGSKVKKFICFDIGGTKVKHGLLLENGSILSKGSYYTQCTNLEIFLKEMVDTINMYTKNNSVSGVAISLPGFINPHTGYSERGGAIKALDKQNLKKLLRSRISLPIEIENDGNCAALAEKISGNAKRCTDFICVTIGTGIGGGIFINGKLLHGFSFRGGEFGFMITNAGNDNKEILHSNASTNALIKSYKKLKGISENENIKGETVFLESHHNSSVRKLIDDWIRNISYGIFNLASTLNPQKILIGGGVISQQGLLSNINNELDRLPWWKDVMVPVESCKYQNDGGMIGALYHFILKRGK</sequence>
<comment type="similarity">
    <text evidence="1">Belongs to the ROK (NagC/XylR) family.</text>
</comment>
<proteinExistence type="inferred from homology"/>
<dbReference type="EMBL" id="JBJHQH010000019">
    <property type="protein sequence ID" value="MFK9094059.1"/>
    <property type="molecule type" value="Genomic_DNA"/>
</dbReference>
<comment type="caution">
    <text evidence="2">The sequence shown here is derived from an EMBL/GenBank/DDBJ whole genome shotgun (WGS) entry which is preliminary data.</text>
</comment>
<evidence type="ECO:0000256" key="1">
    <source>
        <dbReference type="ARBA" id="ARBA00006479"/>
    </source>
</evidence>
<gene>
    <name evidence="2" type="ORF">ACJEBI_21630</name>
</gene>
<dbReference type="PANTHER" id="PTHR18964:SF165">
    <property type="entry name" value="BETA-GLUCOSIDE KINASE"/>
    <property type="match status" value="1"/>
</dbReference>
<evidence type="ECO:0000313" key="2">
    <source>
        <dbReference type="EMBL" id="MFK9094059.1"/>
    </source>
</evidence>
<dbReference type="InterPro" id="IPR000600">
    <property type="entry name" value="ROK"/>
</dbReference>
<dbReference type="InterPro" id="IPR043129">
    <property type="entry name" value="ATPase_NBD"/>
</dbReference>
<dbReference type="Gene3D" id="3.30.420.40">
    <property type="match status" value="2"/>
</dbReference>
<dbReference type="PANTHER" id="PTHR18964">
    <property type="entry name" value="ROK (REPRESSOR, ORF, KINASE) FAMILY"/>
    <property type="match status" value="1"/>
</dbReference>
<name>A0ABW8RMW5_9BACI</name>
<dbReference type="RefSeq" id="WP_406582548.1">
    <property type="nucleotide sequence ID" value="NZ_JBJHQH010000019.1"/>
</dbReference>
<evidence type="ECO:0000313" key="3">
    <source>
        <dbReference type="Proteomes" id="UP001623041"/>
    </source>
</evidence>
<accession>A0ABW8RMW5</accession>